<feature type="transmembrane region" description="Helical" evidence="1">
    <location>
        <begin position="12"/>
        <end position="30"/>
    </location>
</feature>
<organism evidence="2">
    <name type="scientific">Haptophyceae sp. NIES-3900</name>
    <dbReference type="NCBI Taxonomy" id="2748608"/>
    <lineage>
        <taxon>Eukaryota</taxon>
        <taxon>Haptista</taxon>
        <taxon>Haptophyta</taxon>
    </lineage>
</organism>
<dbReference type="PANTHER" id="PTHR33219:SF14">
    <property type="entry name" value="PROTEIN COFACTOR ASSEMBLY OF COMPLEX C SUBUNIT B CCB3, CHLOROPLASTIC-RELATED"/>
    <property type="match status" value="1"/>
</dbReference>
<dbReference type="AlphaFoldDB" id="A0A7R7AKA6"/>
<accession>A0A7R7AKA6</accession>
<feature type="transmembrane region" description="Helical" evidence="1">
    <location>
        <begin position="50"/>
        <end position="72"/>
    </location>
</feature>
<dbReference type="PANTHER" id="PTHR33219">
    <property type="entry name" value="YLMG HOMOLOG PROTEIN 2, CHLOROPLASTIC"/>
    <property type="match status" value="1"/>
</dbReference>
<dbReference type="GO" id="GO:0016020">
    <property type="term" value="C:membrane"/>
    <property type="evidence" value="ECO:0007669"/>
    <property type="project" value="InterPro"/>
</dbReference>
<reference evidence="2" key="1">
    <citation type="submission" date="2020-06" db="EMBL/GenBank/DDBJ databases">
        <title>Organellar genomes of a novel haptophyte.</title>
        <authorList>
            <person name="Kamikawa R."/>
            <person name="Miyashita H."/>
        </authorList>
    </citation>
    <scope>NUCLEOTIDE SEQUENCE</scope>
    <source>
        <strain evidence="2">NIES-3900</strain>
    </source>
</reference>
<keyword evidence="2" id="KW-0150">Chloroplast</keyword>
<dbReference type="InterPro" id="IPR003425">
    <property type="entry name" value="CCB3/YggT"/>
</dbReference>
<evidence type="ECO:0000313" key="2">
    <source>
        <dbReference type="EMBL" id="BCG67680.1"/>
    </source>
</evidence>
<evidence type="ECO:0000256" key="1">
    <source>
        <dbReference type="SAM" id="Phobius"/>
    </source>
</evidence>
<dbReference type="EMBL" id="LC564893">
    <property type="protein sequence ID" value="BCG67680.1"/>
    <property type="molecule type" value="Genomic_DNA"/>
</dbReference>
<name>A0A7R7AKA6_9EUKA</name>
<keyword evidence="1" id="KW-0472">Membrane</keyword>
<proteinExistence type="predicted"/>
<dbReference type="Pfam" id="PF02325">
    <property type="entry name" value="CCB3_YggT"/>
    <property type="match status" value="1"/>
</dbReference>
<keyword evidence="2" id="KW-0934">Plastid</keyword>
<gene>
    <name evidence="2" type="primary">ycf19</name>
</gene>
<geneLocation type="chloroplast" evidence="2"/>
<sequence>MYAFRDFSNVFVWLLTVRITIFWFPNLYWWEMPWYVVVVITDPYLRMWRGLFPGVFGLDLSTILAFMFVQYLQGVIERGIISTLDVLAGMMSLSL</sequence>
<protein>
    <submittedName>
        <fullName evidence="2">Conserved protein</fullName>
    </submittedName>
</protein>
<keyword evidence="1" id="KW-0812">Transmembrane</keyword>
<keyword evidence="1" id="KW-1133">Transmembrane helix</keyword>